<dbReference type="OrthoDB" id="2786194at2759"/>
<dbReference type="VEuPathDB" id="FungiDB:BD410DRAFT_791869"/>
<dbReference type="SUPFAM" id="SSF81383">
    <property type="entry name" value="F-box domain"/>
    <property type="match status" value="1"/>
</dbReference>
<dbReference type="InterPro" id="IPR036047">
    <property type="entry name" value="F-box-like_dom_sf"/>
</dbReference>
<dbReference type="InterPro" id="IPR001810">
    <property type="entry name" value="F-box_dom"/>
</dbReference>
<sequence>MASLATAPFDVLSAICKCLPFHDIVSLRRVCKNLQNVISTDKTLWAHVLKRDIVHRNIPLVPYRQSFELVNAPIVESWTRNAISLQKAYKSTRCLSVDQFTTDVRAITWVKLIRGRWCLFASSNALESRLSLLDISSSCDRICAEVLLSGPVMDGQIEQHNSGIVVALSVGSRERFVQIFSIGISGNIVEIVEIHRIPGADRTLFLRGSIIGVAVLDGDDSNPTLIDWKTGKLCALQPSIELTSKDEPIYSSVCLSMTVWKQFVVVAFSTEIRVYIFPPDGICAATLHRTYASPDGFQMNQAIFICNETGDGDFSEGIENALLYIFRQDRYGDMSVQILNEQGEFQLETIPCDIPPRGCGGSSRSMVLSMTAGLTGSKICLLYACPHEPEVPPGLMVASINRHMHIDNTEICSDYQVLPDANLPFLHFWPCFDFDDSRGILIIGTSRGELCISRFVPKDVMPQGSVMEELPRLTIGAKQPCLSPVALDLPIYHQLREYLHNDIVIPPLIVDDLVRHWQLPEDMSISVAGWSSDWHRFKHLRRWIMPSLRWGRLDPEFSAAGFWRYSSVNKIRFSFGFCGEPCPVMYREDDHDIVIFRIGQRPYMLLERPGQQEHFPIALFRTSLSELPHVLQDLDPGDLHRNHLVYIRDTGFCNTQEWNQLDCVAHFDYIVQYLTECADPIGFEPNPKEWTNEQWSTLNVAAREAGFKPYDFVERELTDDNEDEGYDSIRDYYEGCDYEIIGSGEFVWDTPPEEPFW</sequence>
<dbReference type="AlphaFoldDB" id="A0A4Y7PYW0"/>
<dbReference type="Proteomes" id="UP000294933">
    <property type="component" value="Unassembled WGS sequence"/>
</dbReference>
<dbReference type="Pfam" id="PF12937">
    <property type="entry name" value="F-box-like"/>
    <property type="match status" value="1"/>
</dbReference>
<name>A0A4Y7PYW0_9AGAM</name>
<organism evidence="2 3">
    <name type="scientific">Rickenella mellea</name>
    <dbReference type="NCBI Taxonomy" id="50990"/>
    <lineage>
        <taxon>Eukaryota</taxon>
        <taxon>Fungi</taxon>
        <taxon>Dikarya</taxon>
        <taxon>Basidiomycota</taxon>
        <taxon>Agaricomycotina</taxon>
        <taxon>Agaricomycetes</taxon>
        <taxon>Hymenochaetales</taxon>
        <taxon>Rickenellaceae</taxon>
        <taxon>Rickenella</taxon>
    </lineage>
</organism>
<evidence type="ECO:0000313" key="3">
    <source>
        <dbReference type="Proteomes" id="UP000294933"/>
    </source>
</evidence>
<evidence type="ECO:0000313" key="2">
    <source>
        <dbReference type="EMBL" id="TDL19720.1"/>
    </source>
</evidence>
<accession>A0A4Y7PYW0</accession>
<dbReference type="SMART" id="SM00256">
    <property type="entry name" value="FBOX"/>
    <property type="match status" value="1"/>
</dbReference>
<proteinExistence type="predicted"/>
<evidence type="ECO:0000259" key="1">
    <source>
        <dbReference type="PROSITE" id="PS50181"/>
    </source>
</evidence>
<protein>
    <recommendedName>
        <fullName evidence="1">F-box domain-containing protein</fullName>
    </recommendedName>
</protein>
<dbReference type="EMBL" id="ML170194">
    <property type="protein sequence ID" value="TDL19720.1"/>
    <property type="molecule type" value="Genomic_DNA"/>
</dbReference>
<dbReference type="Gene3D" id="1.20.1280.50">
    <property type="match status" value="1"/>
</dbReference>
<dbReference type="PROSITE" id="PS50181">
    <property type="entry name" value="FBOX"/>
    <property type="match status" value="1"/>
</dbReference>
<feature type="domain" description="F-box" evidence="1">
    <location>
        <begin position="1"/>
        <end position="48"/>
    </location>
</feature>
<reference evidence="2 3" key="1">
    <citation type="submission" date="2018-06" db="EMBL/GenBank/DDBJ databases">
        <title>A transcriptomic atlas of mushroom development highlights an independent origin of complex multicellularity.</title>
        <authorList>
            <consortium name="DOE Joint Genome Institute"/>
            <person name="Krizsan K."/>
            <person name="Almasi E."/>
            <person name="Merenyi Z."/>
            <person name="Sahu N."/>
            <person name="Viragh M."/>
            <person name="Koszo T."/>
            <person name="Mondo S."/>
            <person name="Kiss B."/>
            <person name="Balint B."/>
            <person name="Kues U."/>
            <person name="Barry K."/>
            <person name="Hegedus J.C."/>
            <person name="Henrissat B."/>
            <person name="Johnson J."/>
            <person name="Lipzen A."/>
            <person name="Ohm R."/>
            <person name="Nagy I."/>
            <person name="Pangilinan J."/>
            <person name="Yan J."/>
            <person name="Xiong Y."/>
            <person name="Grigoriev I.V."/>
            <person name="Hibbett D.S."/>
            <person name="Nagy L.G."/>
        </authorList>
    </citation>
    <scope>NUCLEOTIDE SEQUENCE [LARGE SCALE GENOMIC DNA]</scope>
    <source>
        <strain evidence="2 3">SZMC22713</strain>
    </source>
</reference>
<gene>
    <name evidence="2" type="ORF">BD410DRAFT_791869</name>
</gene>
<keyword evidence="3" id="KW-1185">Reference proteome</keyword>